<dbReference type="CDD" id="cd02208">
    <property type="entry name" value="cupin_RmlC-like"/>
    <property type="match status" value="1"/>
</dbReference>
<evidence type="ECO:0000259" key="9">
    <source>
        <dbReference type="Pfam" id="PF20510"/>
    </source>
</evidence>
<evidence type="ECO:0000256" key="3">
    <source>
        <dbReference type="ARBA" id="ARBA00022723"/>
    </source>
</evidence>
<keyword evidence="4 10" id="KW-0223">Dioxygenase</keyword>
<keyword evidence="11" id="KW-1185">Reference proteome</keyword>
<dbReference type="RefSeq" id="WP_073285766.1">
    <property type="nucleotide sequence ID" value="NZ_FRAS01000014.1"/>
</dbReference>
<dbReference type="GO" id="GO:0006570">
    <property type="term" value="P:tyrosine metabolic process"/>
    <property type="evidence" value="ECO:0007669"/>
    <property type="project" value="InterPro"/>
</dbReference>
<feature type="active site" description="Proton acceptor" evidence="7">
    <location>
        <position position="266"/>
    </location>
</feature>
<dbReference type="InterPro" id="IPR011051">
    <property type="entry name" value="RmlC_Cupin_sf"/>
</dbReference>
<reference evidence="11" key="1">
    <citation type="submission" date="2016-11" db="EMBL/GenBank/DDBJ databases">
        <authorList>
            <person name="Varghese N."/>
            <person name="Submissions S."/>
        </authorList>
    </citation>
    <scope>NUCLEOTIDE SEQUENCE [LARGE SCALE GENOMIC DNA]</scope>
    <source>
        <strain evidence="11">DSM 18569</strain>
    </source>
</reference>
<evidence type="ECO:0000313" key="10">
    <source>
        <dbReference type="EMBL" id="SHL39029.1"/>
    </source>
</evidence>
<evidence type="ECO:0000256" key="8">
    <source>
        <dbReference type="PIRSR" id="PIRSR605708-2"/>
    </source>
</evidence>
<keyword evidence="6 8" id="KW-0408">Iron</keyword>
<keyword evidence="5" id="KW-0560">Oxidoreductase</keyword>
<dbReference type="InterPro" id="IPR046452">
    <property type="entry name" value="HgmA_N"/>
</dbReference>
<accession>A0A1M7A8X3</accession>
<feature type="domain" description="Homogentisate 1,2-dioxygenase N-terminal" evidence="9">
    <location>
        <begin position="67"/>
        <end position="252"/>
    </location>
</feature>
<dbReference type="AlphaFoldDB" id="A0A1M7A8X3"/>
<evidence type="ECO:0000313" key="11">
    <source>
        <dbReference type="Proteomes" id="UP000183947"/>
    </source>
</evidence>
<comment type="cofactor">
    <cofactor evidence="1 8">
        <name>Fe cation</name>
        <dbReference type="ChEBI" id="CHEBI:24875"/>
    </cofactor>
</comment>
<dbReference type="Pfam" id="PF20510">
    <property type="entry name" value="HgmA_N"/>
    <property type="match status" value="1"/>
</dbReference>
<dbReference type="PANTHER" id="PTHR11056">
    <property type="entry name" value="HOMOGENTISATE 1,2-DIOXYGENASE"/>
    <property type="match status" value="1"/>
</dbReference>
<organism evidence="10 11">
    <name type="scientific">Hymenobacter psychrotolerans DSM 18569</name>
    <dbReference type="NCBI Taxonomy" id="1121959"/>
    <lineage>
        <taxon>Bacteria</taxon>
        <taxon>Pseudomonadati</taxon>
        <taxon>Bacteroidota</taxon>
        <taxon>Cytophagia</taxon>
        <taxon>Cytophagales</taxon>
        <taxon>Hymenobacteraceae</taxon>
        <taxon>Hymenobacter</taxon>
    </lineage>
</organism>
<dbReference type="Proteomes" id="UP000183947">
    <property type="component" value="Unassembled WGS sequence"/>
</dbReference>
<feature type="binding site" evidence="8">
    <location>
        <position position="339"/>
    </location>
    <ligand>
        <name>homogentisate</name>
        <dbReference type="ChEBI" id="CHEBI:16169"/>
    </ligand>
</feature>
<dbReference type="GO" id="GO:0005737">
    <property type="term" value="C:cytoplasm"/>
    <property type="evidence" value="ECO:0007669"/>
    <property type="project" value="TreeGrafter"/>
</dbReference>
<dbReference type="STRING" id="1121959.SAMN02746009_02641"/>
<proteinExistence type="inferred from homology"/>
<feature type="binding site" evidence="8">
    <location>
        <position position="303"/>
    </location>
    <ligand>
        <name>Fe cation</name>
        <dbReference type="ChEBI" id="CHEBI:24875"/>
    </ligand>
</feature>
<dbReference type="OrthoDB" id="9768662at2"/>
<sequence length="402" mass="46024">MAYYHRLGQIPRKRHTQFRQPDGSLYAEQLVGTLGFHGVSSLLYHKHLPTEIRTVGTPEPYSPKLLKDRPLEPAHLRTLAQTTTGGDYLQARQTMLGNADVTLSICNPTEKRMQYYYKNALADEVIFVHEGRGELWSQMGKVAFEPGDYIVIPRTIIHQLHFEDGPVRLLIIESFSPVETCRRYRNHFGQLLEHSPYCERDIRPPHELIQDDVQESGEYLVKIKKEGQLHHLTYGHSPFDVVGWDGYFYPYATSIHDFEPITGRLHQPPPVHQHFEANNFVICSFVPRLFDYHPLSIPAPYNHSNVDSDEVLYYVAGNFMSRKGVDLASFTWHPSGIPHGPHPGTVEASIGKKETHELAVMVDTFRPLYLTEAALPYVDPRYPMSWQPGFVPDPPRAADMMD</sequence>
<comment type="similarity">
    <text evidence="2">Belongs to the homogentisate dioxygenase family.</text>
</comment>
<evidence type="ECO:0000256" key="4">
    <source>
        <dbReference type="ARBA" id="ARBA00022964"/>
    </source>
</evidence>
<evidence type="ECO:0000256" key="5">
    <source>
        <dbReference type="ARBA" id="ARBA00023002"/>
    </source>
</evidence>
<name>A0A1M7A8X3_9BACT</name>
<dbReference type="GO" id="GO:0046872">
    <property type="term" value="F:metal ion binding"/>
    <property type="evidence" value="ECO:0007669"/>
    <property type="project" value="UniProtKB-KW"/>
</dbReference>
<evidence type="ECO:0000256" key="1">
    <source>
        <dbReference type="ARBA" id="ARBA00001962"/>
    </source>
</evidence>
<dbReference type="GO" id="GO:0006559">
    <property type="term" value="P:L-phenylalanine catabolic process"/>
    <property type="evidence" value="ECO:0007669"/>
    <property type="project" value="InterPro"/>
</dbReference>
<dbReference type="InterPro" id="IPR014710">
    <property type="entry name" value="RmlC-like_jellyroll"/>
</dbReference>
<evidence type="ECO:0000256" key="7">
    <source>
        <dbReference type="PIRSR" id="PIRSR605708-1"/>
    </source>
</evidence>
<dbReference type="InterPro" id="IPR005708">
    <property type="entry name" value="Homogentis_dOase"/>
</dbReference>
<keyword evidence="3 8" id="KW-0479">Metal-binding</keyword>
<evidence type="ECO:0000256" key="2">
    <source>
        <dbReference type="ARBA" id="ARBA00007757"/>
    </source>
</evidence>
<feature type="binding site" evidence="8">
    <location>
        <position position="339"/>
    </location>
    <ligand>
        <name>Fe cation</name>
        <dbReference type="ChEBI" id="CHEBI:24875"/>
    </ligand>
</feature>
<dbReference type="Gene3D" id="2.60.120.10">
    <property type="entry name" value="Jelly Rolls"/>
    <property type="match status" value="1"/>
</dbReference>
<dbReference type="SUPFAM" id="SSF51182">
    <property type="entry name" value="RmlC-like cupins"/>
    <property type="match status" value="1"/>
</dbReference>
<evidence type="ECO:0000256" key="6">
    <source>
        <dbReference type="ARBA" id="ARBA00023004"/>
    </source>
</evidence>
<dbReference type="EMBL" id="FRAS01000014">
    <property type="protein sequence ID" value="SHL39029.1"/>
    <property type="molecule type" value="Genomic_DNA"/>
</dbReference>
<feature type="binding site" evidence="8">
    <location>
        <position position="309"/>
    </location>
    <ligand>
        <name>Fe cation</name>
        <dbReference type="ChEBI" id="CHEBI:24875"/>
    </ligand>
</feature>
<gene>
    <name evidence="10" type="ORF">SAMN02746009_02641</name>
</gene>
<dbReference type="PANTHER" id="PTHR11056:SF0">
    <property type="entry name" value="HOMOGENTISATE 1,2-DIOXYGENASE"/>
    <property type="match status" value="1"/>
</dbReference>
<dbReference type="GO" id="GO:0004411">
    <property type="term" value="F:homogentisate 1,2-dioxygenase activity"/>
    <property type="evidence" value="ECO:0007669"/>
    <property type="project" value="InterPro"/>
</dbReference>
<protein>
    <submittedName>
        <fullName evidence="10">Homogentisate 1,2-dioxygenase</fullName>
    </submittedName>
</protein>